<evidence type="ECO:0000313" key="1">
    <source>
        <dbReference type="EMBL" id="RHY35058.1"/>
    </source>
</evidence>
<protein>
    <submittedName>
        <fullName evidence="1">Uncharacterized protein</fullName>
    </submittedName>
</protein>
<name>A0A3R6ZXC3_9STRA</name>
<organism evidence="1 2">
    <name type="scientific">Aphanomyces invadans</name>
    <dbReference type="NCBI Taxonomy" id="157072"/>
    <lineage>
        <taxon>Eukaryota</taxon>
        <taxon>Sar</taxon>
        <taxon>Stramenopiles</taxon>
        <taxon>Oomycota</taxon>
        <taxon>Saprolegniomycetes</taxon>
        <taxon>Saprolegniales</taxon>
        <taxon>Verrucalvaceae</taxon>
        <taxon>Aphanomyces</taxon>
    </lineage>
</organism>
<dbReference type="AlphaFoldDB" id="A0A3R6ZXC3"/>
<keyword evidence="2" id="KW-1185">Reference proteome</keyword>
<gene>
    <name evidence="1" type="ORF">DYB32_000462</name>
</gene>
<accession>A0A3R6ZXC3</accession>
<dbReference type="Proteomes" id="UP000285060">
    <property type="component" value="Unassembled WGS sequence"/>
</dbReference>
<evidence type="ECO:0000313" key="2">
    <source>
        <dbReference type="Proteomes" id="UP000285060"/>
    </source>
</evidence>
<comment type="caution">
    <text evidence="1">The sequence shown here is derived from an EMBL/GenBank/DDBJ whole genome shotgun (WGS) entry which is preliminary data.</text>
</comment>
<reference evidence="1 2" key="1">
    <citation type="submission" date="2018-08" db="EMBL/GenBank/DDBJ databases">
        <title>Aphanomyces genome sequencing and annotation.</title>
        <authorList>
            <person name="Minardi D."/>
            <person name="Oidtmann B."/>
            <person name="Van Der Giezen M."/>
            <person name="Studholme D.J."/>
        </authorList>
    </citation>
    <scope>NUCLEOTIDE SEQUENCE [LARGE SCALE GENOMIC DNA]</scope>
    <source>
        <strain evidence="1 2">NJM0002</strain>
    </source>
</reference>
<proteinExistence type="predicted"/>
<sequence length="318" mass="36312">MRLSVKGHVPWFTQPSWLQDAVVCLVHGYMGQVAARWYLVPRGFIVFWTMWDSLEDAQGVYDIDMNTVESFPVTKMREGGVFAHDERAHVESHICRHILHLRAVTTNQADRSFLCVFTHISYDVVDAAGRRFPFAMLYSEGSEDEATGFYAVVRHRDTHDVVATCCGDGNVGHTFIQWHDASLTHMYVPHEGGGFLPTMSRNCIVRTKSMDCHRGWSLLMEYLNSTDSRRGLYFSHTRHELERLVPVAAKLAHPSKWCLFPQPVPRSLVVDVAAMYVKGLDVWTPGRENVPMVVWQVIASFIGELVFWDHTCRALDQL</sequence>
<dbReference type="VEuPathDB" id="FungiDB:H310_05727"/>
<dbReference type="EMBL" id="QUSY01000010">
    <property type="protein sequence ID" value="RHY35058.1"/>
    <property type="molecule type" value="Genomic_DNA"/>
</dbReference>